<dbReference type="PRINTS" id="PR00922">
    <property type="entry name" value="DADACBPTASE3"/>
</dbReference>
<dbReference type="Gene3D" id="3.40.710.10">
    <property type="entry name" value="DD-peptidase/beta-lactamase superfamily"/>
    <property type="match status" value="2"/>
</dbReference>
<dbReference type="EMBL" id="WBZJ01000003">
    <property type="protein sequence ID" value="KAB3519862.1"/>
    <property type="molecule type" value="Genomic_DNA"/>
</dbReference>
<dbReference type="SUPFAM" id="SSF56601">
    <property type="entry name" value="beta-lactamase/transpeptidase-like"/>
    <property type="match status" value="1"/>
</dbReference>
<dbReference type="PANTHER" id="PTHR30023:SF0">
    <property type="entry name" value="PENICILLIN-SENSITIVE CARBOXYPEPTIDASE A"/>
    <property type="match status" value="1"/>
</dbReference>
<keyword evidence="4" id="KW-1185">Reference proteome</keyword>
<gene>
    <name evidence="3" type="primary">dacB</name>
    <name evidence="3" type="ORF">F8377_08095</name>
</gene>
<evidence type="ECO:0000313" key="3">
    <source>
        <dbReference type="EMBL" id="KAB3519862.1"/>
    </source>
</evidence>
<comment type="similarity">
    <text evidence="1">Belongs to the peptidase S13 family.</text>
</comment>
<evidence type="ECO:0000313" key="4">
    <source>
        <dbReference type="Proteomes" id="UP000436181"/>
    </source>
</evidence>
<dbReference type="InterPro" id="IPR012338">
    <property type="entry name" value="Beta-lactam/transpept-like"/>
</dbReference>
<keyword evidence="3" id="KW-0645">Protease</keyword>
<sequence>MKSRKTVWRWLAVVSVLVLVVCGAVAGAWWWTTQHTFSVARPAAVSEASASFLSPDAQSASPNISAAVQGFSDDPALGELSAHVTDAVTGQVLWEKNAESFLVPASVTKLVTAGAALSVLPSDAVVTTRVVEEAPGQLVLVGGGDVTLTDKPGGGFYTDAASVQDLADQVATALQGRTVTSIRVGNSIREGSVFNDTWDPEDVEGGNVADVDSVMLDGGRVDPSDSYSPRSSSPAEDVARSLAAQLGAEDVQISVDDQPAAAEAQELGSVTSAPLEVRVRDMLVHSDNVLAEAIGREVAEARGLPHTFEGATRATIETLSDDGLSMDGVVLKDNSGMSEKNRLNARVLDSLLASETFRPLLDALPVSSVEGTLSHRYEEGSGAEASAGYVRAKTGTLDGVNALAGTVMTEDGRPLTFAFLSNDSSPDEARPALDRLANALHTAA</sequence>
<dbReference type="Proteomes" id="UP000436181">
    <property type="component" value="Unassembled WGS sequence"/>
</dbReference>
<dbReference type="GO" id="GO:0009002">
    <property type="term" value="F:serine-type D-Ala-D-Ala carboxypeptidase activity"/>
    <property type="evidence" value="ECO:0007669"/>
    <property type="project" value="UniProtKB-EC"/>
</dbReference>
<dbReference type="InterPro" id="IPR000667">
    <property type="entry name" value="Peptidase_S13"/>
</dbReference>
<accession>A0ABQ6VCA5</accession>
<dbReference type="NCBIfam" id="TIGR00666">
    <property type="entry name" value="PBP4"/>
    <property type="match status" value="1"/>
</dbReference>
<dbReference type="EC" id="3.4.16.4" evidence="3"/>
<reference evidence="3 4" key="1">
    <citation type="submission" date="2019-10" db="EMBL/GenBank/DDBJ databases">
        <title>Corynebacterium sp novel species isolated from the respiratory tract of Marmot.</title>
        <authorList>
            <person name="Zhang G."/>
        </authorList>
    </citation>
    <scope>NUCLEOTIDE SEQUENCE [LARGE SCALE GENOMIC DNA]</scope>
    <source>
        <strain evidence="3 4">336</strain>
    </source>
</reference>
<dbReference type="PANTHER" id="PTHR30023">
    <property type="entry name" value="D-ALANYL-D-ALANINE CARBOXYPEPTIDASE"/>
    <property type="match status" value="1"/>
</dbReference>
<name>A0ABQ6VCA5_9CORY</name>
<comment type="caution">
    <text evidence="3">The sequence shown here is derived from an EMBL/GenBank/DDBJ whole genome shotgun (WGS) entry which is preliminary data.</text>
</comment>
<dbReference type="RefSeq" id="WP_151844636.1">
    <property type="nucleotide sequence ID" value="NZ_WBZJ01000003.1"/>
</dbReference>
<keyword evidence="2 3" id="KW-0378">Hydrolase</keyword>
<evidence type="ECO:0000256" key="2">
    <source>
        <dbReference type="ARBA" id="ARBA00022801"/>
    </source>
</evidence>
<protein>
    <submittedName>
        <fullName evidence="3">D-alanyl-D-alanine carboxypeptidase/D-alanyl-D-alanine-endopeptidase</fullName>
        <ecNumber evidence="3">3.4.16.4</ecNumber>
    </submittedName>
</protein>
<keyword evidence="3" id="KW-0121">Carboxypeptidase</keyword>
<dbReference type="Pfam" id="PF02113">
    <property type="entry name" value="Peptidase_S13"/>
    <property type="match status" value="2"/>
</dbReference>
<evidence type="ECO:0000256" key="1">
    <source>
        <dbReference type="ARBA" id="ARBA00006096"/>
    </source>
</evidence>
<organism evidence="3 4">
    <name type="scientific">Corynebacterium zhongnanshanii</name>
    <dbReference type="NCBI Taxonomy" id="2768834"/>
    <lineage>
        <taxon>Bacteria</taxon>
        <taxon>Bacillati</taxon>
        <taxon>Actinomycetota</taxon>
        <taxon>Actinomycetes</taxon>
        <taxon>Mycobacteriales</taxon>
        <taxon>Corynebacteriaceae</taxon>
        <taxon>Corynebacterium</taxon>
    </lineage>
</organism>
<proteinExistence type="inferred from homology"/>